<evidence type="ECO:0000256" key="2">
    <source>
        <dbReference type="ARBA" id="ARBA00022737"/>
    </source>
</evidence>
<feature type="compositionally biased region" description="Low complexity" evidence="4">
    <location>
        <begin position="343"/>
        <end position="352"/>
    </location>
</feature>
<gene>
    <name evidence="6" type="ORF">CYMTET_35800</name>
</gene>
<feature type="region of interest" description="Disordered" evidence="4">
    <location>
        <begin position="343"/>
        <end position="395"/>
    </location>
</feature>
<keyword evidence="7" id="KW-1185">Reference proteome</keyword>
<dbReference type="PROSITE" id="PS50082">
    <property type="entry name" value="WD_REPEATS_2"/>
    <property type="match status" value="2"/>
</dbReference>
<dbReference type="PROSITE" id="PS50294">
    <property type="entry name" value="WD_REPEATS_REGION"/>
    <property type="match status" value="2"/>
</dbReference>
<dbReference type="Pfam" id="PF25168">
    <property type="entry name" value="Beta-prop_WDR36-Utp21_2nd"/>
    <property type="match status" value="1"/>
</dbReference>
<dbReference type="GO" id="GO:0034388">
    <property type="term" value="C:Pwp2p-containing subcomplex of 90S preribosome"/>
    <property type="evidence" value="ECO:0007669"/>
    <property type="project" value="TreeGrafter"/>
</dbReference>
<dbReference type="Gene3D" id="2.130.10.10">
    <property type="entry name" value="YVTN repeat-like/Quinoprotein amine dehydrogenase"/>
    <property type="match status" value="1"/>
</dbReference>
<dbReference type="InterPro" id="IPR015943">
    <property type="entry name" value="WD40/YVTN_repeat-like_dom_sf"/>
</dbReference>
<feature type="repeat" description="WD" evidence="3">
    <location>
        <begin position="153"/>
        <end position="194"/>
    </location>
</feature>
<comment type="caution">
    <text evidence="6">The sequence shown here is derived from an EMBL/GenBank/DDBJ whole genome shotgun (WGS) entry which is preliminary data.</text>
</comment>
<keyword evidence="2" id="KW-0677">Repeat</keyword>
<evidence type="ECO:0000256" key="3">
    <source>
        <dbReference type="PROSITE-ProRule" id="PRU00221"/>
    </source>
</evidence>
<dbReference type="InterPro" id="IPR007319">
    <property type="entry name" value="WDR36/Utp21_C"/>
</dbReference>
<feature type="domain" description="WDR36/Utp21 C-terminal" evidence="5">
    <location>
        <begin position="400"/>
        <end position="496"/>
    </location>
</feature>
<keyword evidence="1 3" id="KW-0853">WD repeat</keyword>
<dbReference type="Proteomes" id="UP001190700">
    <property type="component" value="Unassembled WGS sequence"/>
</dbReference>
<protein>
    <recommendedName>
        <fullName evidence="5">WDR36/Utp21 C-terminal domain-containing protein</fullName>
    </recommendedName>
</protein>
<dbReference type="Pfam" id="PF04192">
    <property type="entry name" value="Utp21"/>
    <property type="match status" value="1"/>
</dbReference>
<sequence length="509" mass="55149">MQDQQSKELSQGKGFARKAKRLKLREEDLKLSRVMSLAHSETRERDWCNVITCHDGDYRAYVWHLARAALGKHILEPPHPPDSAAPAITSVAMSSCGNFGLVGTAAGSVHRFNMQSGLHRGGFSRTSAAATPTPAPRNRLPGQIGWKEEELLGTAHDGAVTGIACNSCNRFLVTVGFDGAMRIWDFKTRAETGSLQVGAPVTHLTMHTGSCLAATSSDDLCIQVYDVVALRRVRRYTGHTDRITDLKMSADARWLMSSSMDGTVRVWDIPSARLIQAMNLGPAVTSLSLSPNQDLLATTHVGRLGIYLWANRPLYLGESAASLLQGGSKAVDVRMPTVSDAVARTASSAVTTPADPSAGGEVDEEDEEEEEEESKDGVQEEGQEQELEALPSDERGMVPLAPQLLTLSLLPQSQWKSLMSLQTIKARNKPKAPPKKPELAPFFLPTKQNVEGTIDFDPQAGTDATQSGVDHFTGGSESKESAFLKLLQEGVGGANYPLYENHLFPIVDH</sequence>
<dbReference type="InterPro" id="IPR036322">
    <property type="entry name" value="WD40_repeat_dom_sf"/>
</dbReference>
<dbReference type="PANTHER" id="PTHR22840:SF12">
    <property type="entry name" value="WD REPEAT-CONTAINING PROTEIN 36"/>
    <property type="match status" value="1"/>
</dbReference>
<reference evidence="6 7" key="1">
    <citation type="journal article" date="2015" name="Genome Biol. Evol.">
        <title>Comparative Genomics of a Bacterivorous Green Alga Reveals Evolutionary Causalities and Consequences of Phago-Mixotrophic Mode of Nutrition.</title>
        <authorList>
            <person name="Burns J.A."/>
            <person name="Paasch A."/>
            <person name="Narechania A."/>
            <person name="Kim E."/>
        </authorList>
    </citation>
    <scope>NUCLEOTIDE SEQUENCE [LARGE SCALE GENOMIC DNA]</scope>
    <source>
        <strain evidence="6 7">PLY_AMNH</strain>
    </source>
</reference>
<evidence type="ECO:0000259" key="5">
    <source>
        <dbReference type="Pfam" id="PF04192"/>
    </source>
</evidence>
<dbReference type="InterPro" id="IPR019775">
    <property type="entry name" value="WD40_repeat_CS"/>
</dbReference>
<dbReference type="AlphaFoldDB" id="A0AAE0F8L7"/>
<dbReference type="SMART" id="SM00320">
    <property type="entry name" value="WD40"/>
    <property type="match status" value="4"/>
</dbReference>
<name>A0AAE0F8L7_9CHLO</name>
<feature type="repeat" description="WD" evidence="3">
    <location>
        <begin position="236"/>
        <end position="277"/>
    </location>
</feature>
<evidence type="ECO:0000313" key="7">
    <source>
        <dbReference type="Proteomes" id="UP001190700"/>
    </source>
</evidence>
<proteinExistence type="predicted"/>
<dbReference type="GO" id="GO:0032040">
    <property type="term" value="C:small-subunit processome"/>
    <property type="evidence" value="ECO:0007669"/>
    <property type="project" value="InterPro"/>
</dbReference>
<accession>A0AAE0F8L7</accession>
<dbReference type="EMBL" id="LGRX02022924">
    <property type="protein sequence ID" value="KAK3255010.1"/>
    <property type="molecule type" value="Genomic_DNA"/>
</dbReference>
<dbReference type="PANTHER" id="PTHR22840">
    <property type="entry name" value="WD REPEAT-CONTAINING PROTEIN 36"/>
    <property type="match status" value="1"/>
</dbReference>
<evidence type="ECO:0000313" key="6">
    <source>
        <dbReference type="EMBL" id="KAK3255010.1"/>
    </source>
</evidence>
<dbReference type="InterPro" id="IPR001680">
    <property type="entry name" value="WD40_rpt"/>
</dbReference>
<feature type="compositionally biased region" description="Acidic residues" evidence="4">
    <location>
        <begin position="361"/>
        <end position="387"/>
    </location>
</feature>
<dbReference type="SUPFAM" id="SSF50978">
    <property type="entry name" value="WD40 repeat-like"/>
    <property type="match status" value="1"/>
</dbReference>
<organism evidence="6 7">
    <name type="scientific">Cymbomonas tetramitiformis</name>
    <dbReference type="NCBI Taxonomy" id="36881"/>
    <lineage>
        <taxon>Eukaryota</taxon>
        <taxon>Viridiplantae</taxon>
        <taxon>Chlorophyta</taxon>
        <taxon>Pyramimonadophyceae</taxon>
        <taxon>Pyramimonadales</taxon>
        <taxon>Pyramimonadaceae</taxon>
        <taxon>Cymbomonas</taxon>
    </lineage>
</organism>
<evidence type="ECO:0000256" key="4">
    <source>
        <dbReference type="SAM" id="MobiDB-lite"/>
    </source>
</evidence>
<dbReference type="PROSITE" id="PS00678">
    <property type="entry name" value="WD_REPEATS_1"/>
    <property type="match status" value="2"/>
</dbReference>
<dbReference type="GO" id="GO:0006364">
    <property type="term" value="P:rRNA processing"/>
    <property type="evidence" value="ECO:0007669"/>
    <property type="project" value="InterPro"/>
</dbReference>
<evidence type="ECO:0000256" key="1">
    <source>
        <dbReference type="ARBA" id="ARBA00022574"/>
    </source>
</evidence>